<keyword evidence="5" id="KW-0539">Nucleus</keyword>
<dbReference type="AlphaFoldDB" id="A0A183IY30"/>
<reference evidence="7 8" key="2">
    <citation type="submission" date="2018-11" db="EMBL/GenBank/DDBJ databases">
        <authorList>
            <consortium name="Pathogen Informatics"/>
        </authorList>
    </citation>
    <scope>NUCLEOTIDE SEQUENCE [LARGE SCALE GENOMIC DNA]</scope>
</reference>
<dbReference type="GO" id="GO:0000493">
    <property type="term" value="P:box H/ACA snoRNP assembly"/>
    <property type="evidence" value="ECO:0007669"/>
    <property type="project" value="InterPro"/>
</dbReference>
<evidence type="ECO:0000256" key="1">
    <source>
        <dbReference type="ARBA" id="ARBA00004123"/>
    </source>
</evidence>
<sequence>MVVLRGMFFDRHGYRAILSDGDYDDSDSDSSSLSSNSATKEDSEDSDSFFCRILEKTNEVRFEEDSEPPKTRGELDIKDLPPIEKLSISVPEDVQMLPAGKVKCTVDCLVIVESYSGACPLDADTSNELTKKVFVDELKTVKGSDASWENNNEPPEHIRYFSDDEEERQWKNRFRRSCDGRRKINTVDVTAVNDDASNATKQQKQRPCGNRNNVPWNTDFHVPPSQHQIYPIADENRRFATGFTQKASVHISPSFTPYPVSSPHGNVNSAASGTASNLNIQNRLDNARMFFTPASFRPPQPNNQ</sequence>
<evidence type="ECO:0000256" key="5">
    <source>
        <dbReference type="ARBA" id="ARBA00023242"/>
    </source>
</evidence>
<keyword evidence="3" id="KW-0698">rRNA processing</keyword>
<dbReference type="GO" id="GO:0003723">
    <property type="term" value="F:RNA binding"/>
    <property type="evidence" value="ECO:0007669"/>
    <property type="project" value="UniProtKB-KW"/>
</dbReference>
<feature type="region of interest" description="Disordered" evidence="6">
    <location>
        <begin position="19"/>
        <end position="47"/>
    </location>
</feature>
<evidence type="ECO:0000256" key="6">
    <source>
        <dbReference type="SAM" id="MobiDB-lite"/>
    </source>
</evidence>
<accession>A0A183IY30</accession>
<dbReference type="GO" id="GO:0006364">
    <property type="term" value="P:rRNA processing"/>
    <property type="evidence" value="ECO:0007669"/>
    <property type="project" value="UniProtKB-KW"/>
</dbReference>
<evidence type="ECO:0000256" key="3">
    <source>
        <dbReference type="ARBA" id="ARBA00022552"/>
    </source>
</evidence>
<organism evidence="9">
    <name type="scientific">Soboliphyme baturini</name>
    <dbReference type="NCBI Taxonomy" id="241478"/>
    <lineage>
        <taxon>Eukaryota</taxon>
        <taxon>Metazoa</taxon>
        <taxon>Ecdysozoa</taxon>
        <taxon>Nematoda</taxon>
        <taxon>Enoplea</taxon>
        <taxon>Dorylaimia</taxon>
        <taxon>Dioctophymatida</taxon>
        <taxon>Dioctophymatoidea</taxon>
        <taxon>Soboliphymatidae</taxon>
        <taxon>Soboliphyme</taxon>
    </lineage>
</organism>
<comment type="subcellular location">
    <subcellularLocation>
        <location evidence="1">Nucleus</location>
    </subcellularLocation>
</comment>
<dbReference type="WBParaSite" id="SBAD_0000883901-mRNA-1">
    <property type="protein sequence ID" value="SBAD_0000883901-mRNA-1"/>
    <property type="gene ID" value="SBAD_0000883901"/>
</dbReference>
<dbReference type="InterPro" id="IPR040309">
    <property type="entry name" value="Naf1"/>
</dbReference>
<evidence type="ECO:0000313" key="7">
    <source>
        <dbReference type="EMBL" id="VDP17646.1"/>
    </source>
</evidence>
<dbReference type="EMBL" id="UZAM01011688">
    <property type="protein sequence ID" value="VDP17646.1"/>
    <property type="molecule type" value="Genomic_DNA"/>
</dbReference>
<keyword evidence="8" id="KW-1185">Reference proteome</keyword>
<dbReference type="OrthoDB" id="21550at2759"/>
<evidence type="ECO:0000313" key="8">
    <source>
        <dbReference type="Proteomes" id="UP000270296"/>
    </source>
</evidence>
<gene>
    <name evidence="7" type="ORF">SBAD_LOCUS8528</name>
</gene>
<dbReference type="PANTHER" id="PTHR31633">
    <property type="entry name" value="H/ACA RIBONUCLEOPROTEIN COMPLEX NON-CORE SUBUNIT NAF1"/>
    <property type="match status" value="1"/>
</dbReference>
<evidence type="ECO:0000256" key="2">
    <source>
        <dbReference type="ARBA" id="ARBA00022517"/>
    </source>
</evidence>
<dbReference type="GO" id="GO:0005634">
    <property type="term" value="C:nucleus"/>
    <property type="evidence" value="ECO:0007669"/>
    <property type="project" value="UniProtKB-SubCell"/>
</dbReference>
<proteinExistence type="predicted"/>
<evidence type="ECO:0000313" key="9">
    <source>
        <dbReference type="WBParaSite" id="SBAD_0000883901-mRNA-1"/>
    </source>
</evidence>
<dbReference type="PANTHER" id="PTHR31633:SF1">
    <property type="entry name" value="H_ACA RIBONUCLEOPROTEIN COMPLEX NON-CORE SUBUNIT NAF1"/>
    <property type="match status" value="1"/>
</dbReference>
<dbReference type="Proteomes" id="UP000270296">
    <property type="component" value="Unassembled WGS sequence"/>
</dbReference>
<evidence type="ECO:0000256" key="4">
    <source>
        <dbReference type="ARBA" id="ARBA00022884"/>
    </source>
</evidence>
<keyword evidence="2" id="KW-0690">Ribosome biogenesis</keyword>
<protein>
    <submittedName>
        <fullName evidence="9">H/ACA ribonucleoprotein complex subunit</fullName>
    </submittedName>
</protein>
<reference evidence="9" key="1">
    <citation type="submission" date="2016-06" db="UniProtKB">
        <authorList>
            <consortium name="WormBaseParasite"/>
        </authorList>
    </citation>
    <scope>IDENTIFICATION</scope>
</reference>
<keyword evidence="4" id="KW-0694">RNA-binding</keyword>
<name>A0A183IY30_9BILA</name>
<dbReference type="GO" id="GO:0005732">
    <property type="term" value="C:sno(s)RNA-containing ribonucleoprotein complex"/>
    <property type="evidence" value="ECO:0007669"/>
    <property type="project" value="InterPro"/>
</dbReference>